<dbReference type="EMBL" id="MFEO01000018">
    <property type="protein sequence ID" value="OGE89636.1"/>
    <property type="molecule type" value="Genomic_DNA"/>
</dbReference>
<feature type="domain" description="MIP18 family-like" evidence="1">
    <location>
        <begin position="5"/>
        <end position="73"/>
    </location>
</feature>
<dbReference type="STRING" id="1817828.A2722_02180"/>
<dbReference type="InterPro" id="IPR052339">
    <property type="entry name" value="Fe-S_Maturation_MIP18"/>
</dbReference>
<dbReference type="InterPro" id="IPR034904">
    <property type="entry name" value="FSCA_dom_sf"/>
</dbReference>
<organism evidence="2 3">
    <name type="scientific">Candidatus Doudnabacteria bacterium RIFCSPHIGHO2_01_FULL_50_11</name>
    <dbReference type="NCBI Taxonomy" id="1817828"/>
    <lineage>
        <taxon>Bacteria</taxon>
        <taxon>Candidatus Doudnaibacteriota</taxon>
    </lineage>
</organism>
<dbReference type="Pfam" id="PF01883">
    <property type="entry name" value="FeS_assembly_P"/>
    <property type="match status" value="1"/>
</dbReference>
<evidence type="ECO:0000313" key="2">
    <source>
        <dbReference type="EMBL" id="OGE89636.1"/>
    </source>
</evidence>
<name>A0A1F5PI89_9BACT</name>
<evidence type="ECO:0000313" key="3">
    <source>
        <dbReference type="Proteomes" id="UP000178377"/>
    </source>
</evidence>
<dbReference type="PANTHER" id="PTHR42831">
    <property type="entry name" value="FE-S PROTEIN MATURATION AUXILIARY FACTOR YITW"/>
    <property type="match status" value="1"/>
</dbReference>
<dbReference type="SUPFAM" id="SSF117916">
    <property type="entry name" value="Fe-S cluster assembly (FSCA) domain-like"/>
    <property type="match status" value="1"/>
</dbReference>
<dbReference type="Gene3D" id="3.30.300.130">
    <property type="entry name" value="Fe-S cluster assembly (FSCA)"/>
    <property type="match status" value="1"/>
</dbReference>
<dbReference type="AlphaFoldDB" id="A0A1F5PI89"/>
<dbReference type="PANTHER" id="PTHR42831:SF1">
    <property type="entry name" value="FE-S PROTEIN MATURATION AUXILIARY FACTOR YITW"/>
    <property type="match status" value="1"/>
</dbReference>
<sequence length="98" mass="10749">MTKKQALEKIGEILDPDLGISIVELGLIYNVTVKDALIEVLMTLTTPMCPLASTLEGLIKDKLAGSGVERVQVSFTFDPPWSIDRISEETKLKLGLFT</sequence>
<protein>
    <recommendedName>
        <fullName evidence="1">MIP18 family-like domain-containing protein</fullName>
    </recommendedName>
</protein>
<dbReference type="InterPro" id="IPR002744">
    <property type="entry name" value="MIP18-like"/>
</dbReference>
<accession>A0A1F5PI89</accession>
<dbReference type="Proteomes" id="UP000178377">
    <property type="component" value="Unassembled WGS sequence"/>
</dbReference>
<proteinExistence type="predicted"/>
<reference evidence="2 3" key="1">
    <citation type="journal article" date="2016" name="Nat. Commun.">
        <title>Thousands of microbial genomes shed light on interconnected biogeochemical processes in an aquifer system.</title>
        <authorList>
            <person name="Anantharaman K."/>
            <person name="Brown C.T."/>
            <person name="Hug L.A."/>
            <person name="Sharon I."/>
            <person name="Castelle C.J."/>
            <person name="Probst A.J."/>
            <person name="Thomas B.C."/>
            <person name="Singh A."/>
            <person name="Wilkins M.J."/>
            <person name="Karaoz U."/>
            <person name="Brodie E.L."/>
            <person name="Williams K.H."/>
            <person name="Hubbard S.S."/>
            <person name="Banfield J.F."/>
        </authorList>
    </citation>
    <scope>NUCLEOTIDE SEQUENCE [LARGE SCALE GENOMIC DNA]</scope>
</reference>
<gene>
    <name evidence="2" type="ORF">A2722_02180</name>
</gene>
<evidence type="ECO:0000259" key="1">
    <source>
        <dbReference type="Pfam" id="PF01883"/>
    </source>
</evidence>
<comment type="caution">
    <text evidence="2">The sequence shown here is derived from an EMBL/GenBank/DDBJ whole genome shotgun (WGS) entry which is preliminary data.</text>
</comment>